<keyword evidence="1" id="KW-0472">Membrane</keyword>
<name>A0AB39L668_9MICC</name>
<feature type="transmembrane region" description="Helical" evidence="1">
    <location>
        <begin position="73"/>
        <end position="96"/>
    </location>
</feature>
<dbReference type="AlphaFoldDB" id="A0AB39L668"/>
<reference evidence="2" key="1">
    <citation type="submission" date="2024-07" db="EMBL/GenBank/DDBJ databases">
        <authorList>
            <person name="fu j."/>
        </authorList>
    </citation>
    <scope>NUCLEOTIDE SEQUENCE</scope>
    <source>
        <strain evidence="2">P10A9</strain>
    </source>
</reference>
<dbReference type="EMBL" id="CP163302">
    <property type="protein sequence ID" value="XDP45962.1"/>
    <property type="molecule type" value="Genomic_DNA"/>
</dbReference>
<accession>A0AB39L668</accession>
<feature type="transmembrane region" description="Helical" evidence="1">
    <location>
        <begin position="137"/>
        <end position="155"/>
    </location>
</feature>
<feature type="transmembrane region" description="Helical" evidence="1">
    <location>
        <begin position="108"/>
        <end position="130"/>
    </location>
</feature>
<keyword evidence="1" id="KW-1133">Transmembrane helix</keyword>
<organism evidence="2">
    <name type="scientific">Sinomonas puerhi</name>
    <dbReference type="NCBI Taxonomy" id="3238584"/>
    <lineage>
        <taxon>Bacteria</taxon>
        <taxon>Bacillati</taxon>
        <taxon>Actinomycetota</taxon>
        <taxon>Actinomycetes</taxon>
        <taxon>Micrococcales</taxon>
        <taxon>Micrococcaceae</taxon>
        <taxon>Sinomonas</taxon>
    </lineage>
</organism>
<proteinExistence type="predicted"/>
<feature type="transmembrane region" description="Helical" evidence="1">
    <location>
        <begin position="32"/>
        <end position="52"/>
    </location>
</feature>
<evidence type="ECO:0000256" key="1">
    <source>
        <dbReference type="SAM" id="Phobius"/>
    </source>
</evidence>
<keyword evidence="1" id="KW-0812">Transmembrane</keyword>
<dbReference type="KEGG" id="spue:AB5L97_02780"/>
<sequence length="161" mass="16901">MTRRPFRTAAIAVGVLAIALFGAVLVTRGQGFVGLLFIVAFLAAFAALALAASDNLRARHDAPTAKPRTRLGWWAVWLAVAGTLLATAFPAIMTAVRPAFDGPVPSMALPVLAGFAASIAGGVVALIAWFRRAETSLLVLLTMLPALFALSFLIGEFTFPH</sequence>
<dbReference type="RefSeq" id="WP_369046366.1">
    <property type="nucleotide sequence ID" value="NZ_CP163302.1"/>
</dbReference>
<protein>
    <submittedName>
        <fullName evidence="2">Uncharacterized protein</fullName>
    </submittedName>
</protein>
<evidence type="ECO:0000313" key="2">
    <source>
        <dbReference type="EMBL" id="XDP45962.1"/>
    </source>
</evidence>
<gene>
    <name evidence="2" type="ORF">AB5L97_02780</name>
</gene>